<dbReference type="GO" id="GO:0046872">
    <property type="term" value="F:metal ion binding"/>
    <property type="evidence" value="ECO:0007669"/>
    <property type="project" value="UniProtKB-KW"/>
</dbReference>
<dbReference type="PIRSF" id="PIRSF000429">
    <property type="entry name" value="Ac-CoA_Ac_transf"/>
    <property type="match status" value="1"/>
</dbReference>
<feature type="domain" description="Thiolase C-terminal" evidence="9">
    <location>
        <begin position="287"/>
        <end position="406"/>
    </location>
</feature>
<dbReference type="NCBIfam" id="TIGR01930">
    <property type="entry name" value="AcCoA-C-Actrans"/>
    <property type="match status" value="1"/>
</dbReference>
<evidence type="ECO:0000256" key="5">
    <source>
        <dbReference type="ARBA" id="ARBA00023315"/>
    </source>
</evidence>
<dbReference type="GO" id="GO:0006635">
    <property type="term" value="P:fatty acid beta-oxidation"/>
    <property type="evidence" value="ECO:0007669"/>
    <property type="project" value="TreeGrafter"/>
</dbReference>
<dbReference type="InterPro" id="IPR020617">
    <property type="entry name" value="Thiolase_C"/>
</dbReference>
<dbReference type="WBParaSite" id="MBELARI_LOCUS17652">
    <property type="protein sequence ID" value="MBELARI_LOCUS17652"/>
    <property type="gene ID" value="MBELARI_LOCUS17652"/>
</dbReference>
<comment type="similarity">
    <text evidence="1 7">Belongs to the thiolase-like superfamily. Thiolase family.</text>
</comment>
<feature type="active site" description="Acyl-thioester intermediate" evidence="6">
    <location>
        <position position="109"/>
    </location>
</feature>
<dbReference type="InterPro" id="IPR002155">
    <property type="entry name" value="Thiolase"/>
</dbReference>
<dbReference type="CDD" id="cd00751">
    <property type="entry name" value="thiolase"/>
    <property type="match status" value="1"/>
</dbReference>
<evidence type="ECO:0000313" key="10">
    <source>
        <dbReference type="Proteomes" id="UP000887575"/>
    </source>
</evidence>
<dbReference type="InterPro" id="IPR016039">
    <property type="entry name" value="Thiolase-like"/>
</dbReference>
<keyword evidence="4" id="KW-0630">Potassium</keyword>
<dbReference type="SUPFAM" id="SSF53901">
    <property type="entry name" value="Thiolase-like"/>
    <property type="match status" value="2"/>
</dbReference>
<dbReference type="Pfam" id="PF02803">
    <property type="entry name" value="Thiolase_C"/>
    <property type="match status" value="1"/>
</dbReference>
<evidence type="ECO:0000256" key="7">
    <source>
        <dbReference type="RuleBase" id="RU003557"/>
    </source>
</evidence>
<feature type="active site" description="Proton acceptor" evidence="6">
    <location>
        <position position="394"/>
    </location>
</feature>
<dbReference type="InterPro" id="IPR020613">
    <property type="entry name" value="Thiolase_CS"/>
</dbReference>
<feature type="domain" description="Thiolase N-terminal" evidence="8">
    <location>
        <begin position="26"/>
        <end position="280"/>
    </location>
</feature>
<feature type="active site" description="Proton acceptor" evidence="6">
    <location>
        <position position="366"/>
    </location>
</feature>
<keyword evidence="3" id="KW-0479">Metal-binding</keyword>
<keyword evidence="10" id="KW-1185">Reference proteome</keyword>
<evidence type="ECO:0000256" key="2">
    <source>
        <dbReference type="ARBA" id="ARBA00022679"/>
    </source>
</evidence>
<evidence type="ECO:0000256" key="4">
    <source>
        <dbReference type="ARBA" id="ARBA00022958"/>
    </source>
</evidence>
<proteinExistence type="inferred from homology"/>
<name>A0AAF3EU05_9BILA</name>
<sequence>MIPGGLNVQLSRGLTTSAQARNKVAYIVGAARTPIGSFRSSLASLTAPQLGSAAIKGSLKHAKLPANAVQEVFLGQVCQANVGQAPARQATLGAGLEKSTAVTTVNKVCSSGLKAIILAAQQIQTGHQDVVIGGGMESMSQVPFYFPRGDVPYGGAQLVDGIVKDGLTDAYDKVHMGLCGEKTARERNFTRKDQDEYAIGSYKKSAGAWQSGAISSEVVPVEVKGKKGSVVIDKDEEFGKVNFDKFTSLKTVFQKDGTITAANASTLNDGAASVIVASEDAIKQYNLKPIAKILSYGDAARDPLDFAIAPPLLVPKLLKKAGLSLNDIDHWEVNEAFSVVVLAFIKELGIDASRVNPHGGAVSLGHPIGMSGARLITHMVHALKPGQKGFAAICNGGGGSSGMVIQIL</sequence>
<keyword evidence="2 7" id="KW-0808">Transferase</keyword>
<dbReference type="Pfam" id="PF00108">
    <property type="entry name" value="Thiolase_N"/>
    <property type="match status" value="1"/>
</dbReference>
<dbReference type="PANTHER" id="PTHR18919:SF156">
    <property type="entry name" value="ACETYL-COA ACETYLTRANSFERASE, MITOCHONDRIAL"/>
    <property type="match status" value="1"/>
</dbReference>
<dbReference type="GO" id="GO:0005739">
    <property type="term" value="C:mitochondrion"/>
    <property type="evidence" value="ECO:0007669"/>
    <property type="project" value="TreeGrafter"/>
</dbReference>
<evidence type="ECO:0000256" key="6">
    <source>
        <dbReference type="PIRSR" id="PIRSR000429-1"/>
    </source>
</evidence>
<dbReference type="GO" id="GO:0003985">
    <property type="term" value="F:acetyl-CoA C-acetyltransferase activity"/>
    <property type="evidence" value="ECO:0007669"/>
    <property type="project" value="TreeGrafter"/>
</dbReference>
<reference evidence="11" key="1">
    <citation type="submission" date="2024-02" db="UniProtKB">
        <authorList>
            <consortium name="WormBaseParasite"/>
        </authorList>
    </citation>
    <scope>IDENTIFICATION</scope>
</reference>
<keyword evidence="5 7" id="KW-0012">Acyltransferase</keyword>
<dbReference type="InterPro" id="IPR020616">
    <property type="entry name" value="Thiolase_N"/>
</dbReference>
<evidence type="ECO:0000259" key="9">
    <source>
        <dbReference type="Pfam" id="PF02803"/>
    </source>
</evidence>
<accession>A0AAF3EU05</accession>
<organism evidence="10 11">
    <name type="scientific">Mesorhabditis belari</name>
    <dbReference type="NCBI Taxonomy" id="2138241"/>
    <lineage>
        <taxon>Eukaryota</taxon>
        <taxon>Metazoa</taxon>
        <taxon>Ecdysozoa</taxon>
        <taxon>Nematoda</taxon>
        <taxon>Chromadorea</taxon>
        <taxon>Rhabditida</taxon>
        <taxon>Rhabditina</taxon>
        <taxon>Rhabditomorpha</taxon>
        <taxon>Rhabditoidea</taxon>
        <taxon>Rhabditidae</taxon>
        <taxon>Mesorhabditinae</taxon>
        <taxon>Mesorhabditis</taxon>
    </lineage>
</organism>
<protein>
    <submittedName>
        <fullName evidence="11">Acetyl-CoA acetyltransferase</fullName>
    </submittedName>
</protein>
<dbReference type="PANTHER" id="PTHR18919">
    <property type="entry name" value="ACETYL-COA C-ACYLTRANSFERASE"/>
    <property type="match status" value="1"/>
</dbReference>
<evidence type="ECO:0000313" key="11">
    <source>
        <dbReference type="WBParaSite" id="MBELARI_LOCUS17652"/>
    </source>
</evidence>
<evidence type="ECO:0000256" key="3">
    <source>
        <dbReference type="ARBA" id="ARBA00022723"/>
    </source>
</evidence>
<dbReference type="InterPro" id="IPR020615">
    <property type="entry name" value="Thiolase_acyl_enz_int_AS"/>
</dbReference>
<dbReference type="FunFam" id="3.40.47.10:FF:000007">
    <property type="entry name" value="acetyl-CoA acetyltransferase, mitochondrial"/>
    <property type="match status" value="1"/>
</dbReference>
<dbReference type="Proteomes" id="UP000887575">
    <property type="component" value="Unassembled WGS sequence"/>
</dbReference>
<dbReference type="PROSITE" id="PS00737">
    <property type="entry name" value="THIOLASE_2"/>
    <property type="match status" value="1"/>
</dbReference>
<dbReference type="AlphaFoldDB" id="A0AAF3EU05"/>
<evidence type="ECO:0000259" key="8">
    <source>
        <dbReference type="Pfam" id="PF00108"/>
    </source>
</evidence>
<dbReference type="Gene3D" id="3.40.47.10">
    <property type="match status" value="1"/>
</dbReference>
<dbReference type="PROSITE" id="PS00098">
    <property type="entry name" value="THIOLASE_1"/>
    <property type="match status" value="1"/>
</dbReference>
<evidence type="ECO:0000256" key="1">
    <source>
        <dbReference type="ARBA" id="ARBA00010982"/>
    </source>
</evidence>